<feature type="transmembrane region" description="Helical" evidence="10">
    <location>
        <begin position="336"/>
        <end position="362"/>
    </location>
</feature>
<dbReference type="SUPFAM" id="SSF57850">
    <property type="entry name" value="RING/U-box"/>
    <property type="match status" value="1"/>
</dbReference>
<feature type="transmembrane region" description="Helical" evidence="10">
    <location>
        <begin position="374"/>
        <end position="392"/>
    </location>
</feature>
<organism evidence="12 13">
    <name type="scientific">Polyodon spathula</name>
    <name type="common">North American paddlefish</name>
    <name type="synonym">Squalus spathula</name>
    <dbReference type="NCBI Taxonomy" id="7913"/>
    <lineage>
        <taxon>Eukaryota</taxon>
        <taxon>Metazoa</taxon>
        <taxon>Chordata</taxon>
        <taxon>Craniata</taxon>
        <taxon>Vertebrata</taxon>
        <taxon>Euteleostomi</taxon>
        <taxon>Actinopterygii</taxon>
        <taxon>Chondrostei</taxon>
        <taxon>Acipenseriformes</taxon>
        <taxon>Polyodontidae</taxon>
        <taxon>Polyodon</taxon>
    </lineage>
</organism>
<evidence type="ECO:0000256" key="8">
    <source>
        <dbReference type="PROSITE-ProRule" id="PRU00175"/>
    </source>
</evidence>
<keyword evidence="7 10" id="KW-0472">Membrane</keyword>
<name>A0ABS2XEJ2_POLSP</name>
<feature type="compositionally biased region" description="Basic and acidic residues" evidence="9">
    <location>
        <begin position="628"/>
        <end position="637"/>
    </location>
</feature>
<dbReference type="SMART" id="SM00184">
    <property type="entry name" value="RING"/>
    <property type="match status" value="1"/>
</dbReference>
<feature type="transmembrane region" description="Helical" evidence="10">
    <location>
        <begin position="47"/>
        <end position="67"/>
    </location>
</feature>
<feature type="non-terminal residue" evidence="12">
    <location>
        <position position="838"/>
    </location>
</feature>
<dbReference type="Gene3D" id="3.30.40.10">
    <property type="entry name" value="Zinc/RING finger domain, C3HC4 (zinc finger)"/>
    <property type="match status" value="1"/>
</dbReference>
<gene>
    <name evidence="12" type="primary">Rnf145_0</name>
    <name evidence="12" type="ORF">GTO93_0002262</name>
</gene>
<dbReference type="InterPro" id="IPR011016">
    <property type="entry name" value="Znf_RING-CH"/>
</dbReference>
<keyword evidence="6 10" id="KW-1133">Transmembrane helix</keyword>
<proteinExistence type="predicted"/>
<keyword evidence="2 10" id="KW-0812">Transmembrane</keyword>
<evidence type="ECO:0000256" key="2">
    <source>
        <dbReference type="ARBA" id="ARBA00022692"/>
    </source>
</evidence>
<dbReference type="PANTHER" id="PTHR22763:SF164">
    <property type="entry name" value="RING FINGER PROTEIN 145-LIKE"/>
    <property type="match status" value="1"/>
</dbReference>
<evidence type="ECO:0000313" key="13">
    <source>
        <dbReference type="Proteomes" id="UP001166093"/>
    </source>
</evidence>
<evidence type="ECO:0000256" key="10">
    <source>
        <dbReference type="SAM" id="Phobius"/>
    </source>
</evidence>
<dbReference type="InterPro" id="IPR013083">
    <property type="entry name" value="Znf_RING/FYVE/PHD"/>
</dbReference>
<keyword evidence="4 8" id="KW-0863">Zinc-finger</keyword>
<feature type="transmembrane region" description="Helical" evidence="10">
    <location>
        <begin position="271"/>
        <end position="295"/>
    </location>
</feature>
<feature type="transmembrane region" description="Helical" evidence="10">
    <location>
        <begin position="167"/>
        <end position="187"/>
    </location>
</feature>
<keyword evidence="13" id="KW-1185">Reference proteome</keyword>
<protein>
    <submittedName>
        <fullName evidence="12">RN145 protein</fullName>
    </submittedName>
</protein>
<dbReference type="EMBL" id="JAAWVQ010021748">
    <property type="protein sequence ID" value="MBN3272550.1"/>
    <property type="molecule type" value="Genomic_DNA"/>
</dbReference>
<feature type="region of interest" description="Disordered" evidence="9">
    <location>
        <begin position="572"/>
        <end position="649"/>
    </location>
</feature>
<evidence type="ECO:0000256" key="7">
    <source>
        <dbReference type="ARBA" id="ARBA00023136"/>
    </source>
</evidence>
<dbReference type="Pfam" id="PF13705">
    <property type="entry name" value="TRC8_N"/>
    <property type="match status" value="1"/>
</dbReference>
<feature type="transmembrane region" description="Helical" evidence="10">
    <location>
        <begin position="140"/>
        <end position="161"/>
    </location>
</feature>
<evidence type="ECO:0000256" key="3">
    <source>
        <dbReference type="ARBA" id="ARBA00022723"/>
    </source>
</evidence>
<reference evidence="12" key="1">
    <citation type="journal article" date="2021" name="Cell">
        <title>Tracing the genetic footprints of vertebrate landing in non-teleost ray-finned fishes.</title>
        <authorList>
            <person name="Bi X."/>
            <person name="Wang K."/>
            <person name="Yang L."/>
            <person name="Pan H."/>
            <person name="Jiang H."/>
            <person name="Wei Q."/>
            <person name="Fang M."/>
            <person name="Yu H."/>
            <person name="Zhu C."/>
            <person name="Cai Y."/>
            <person name="He Y."/>
            <person name="Gan X."/>
            <person name="Zeng H."/>
            <person name="Yu D."/>
            <person name="Zhu Y."/>
            <person name="Jiang H."/>
            <person name="Qiu Q."/>
            <person name="Yang H."/>
            <person name="Zhang Y.E."/>
            <person name="Wang W."/>
            <person name="Zhu M."/>
            <person name="He S."/>
            <person name="Zhang G."/>
        </authorList>
    </citation>
    <scope>NUCLEOTIDE SEQUENCE</scope>
    <source>
        <strain evidence="12">Pddl_001</strain>
    </source>
</reference>
<dbReference type="PROSITE" id="PS50089">
    <property type="entry name" value="ZF_RING_2"/>
    <property type="match status" value="1"/>
</dbReference>
<evidence type="ECO:0000256" key="9">
    <source>
        <dbReference type="SAM" id="MobiDB-lite"/>
    </source>
</evidence>
<dbReference type="InterPro" id="IPR050731">
    <property type="entry name" value="HRD1_E3_ubiq-ligases"/>
</dbReference>
<dbReference type="InterPro" id="IPR025754">
    <property type="entry name" value="TRC8_N_dom"/>
</dbReference>
<dbReference type="Proteomes" id="UP001166093">
    <property type="component" value="Unassembled WGS sequence"/>
</dbReference>
<feature type="transmembrane region" description="Helical" evidence="10">
    <location>
        <begin position="207"/>
        <end position="223"/>
    </location>
</feature>
<feature type="transmembrane region" description="Helical" evidence="10">
    <location>
        <begin position="113"/>
        <end position="133"/>
    </location>
</feature>
<keyword evidence="3" id="KW-0479">Metal-binding</keyword>
<keyword evidence="5" id="KW-0862">Zinc</keyword>
<evidence type="ECO:0000313" key="12">
    <source>
        <dbReference type="EMBL" id="MBN3272550.1"/>
    </source>
</evidence>
<sequence length="838" mass="93423">MPRLEDIANVALRVPSILLLDLFYKFDIDSITEQLRAKNEDMFKYKYVIWNVYLLGHLFSAVVLFLPLRHIVKLYLYILTALLLCVGHQLSRDYVKDEIQHGYSGAVYLDSQAFIRFVTALTSQIILSTLCAFLMKIRQVWLFSAHLLPLVARLIAVPHTVLLTINTFSMVLTGMMVVAFLLSNLFVSYKLARSAYRGVLQIEVTELYRLLAVGISLWNEFAVPELLGVFWFIRFMVQIYFSATASNNFLSQQGVRYVFLTSVSECCSTPYSLLGLSFVVSYLALGLLNLCKLYLGGYAAVHNENVMHRGVTEGVTLLLLALQTELLDMQVLQRTFLIILFIVVTSALQSMVEITNPFILALGASQNRSLLRHFRGVSMCLFLLVFPGFMAYKISKFFHMDFWLLILVSSCILTSLQVMGTLLIYMLFVIELVRSRTIECLDEVIYYVNAGSRMLEFLVALCVVCYGTLEFLFGKWSWMGASVIIIHSYFNVWLRAQSGWKSFLLRQEAAKKMSSLPRATAQQLERHNDLCAICFQEMNSAVVTYCGHFFHASCLRKWLYVQETCPMCHQQVKPSVPQQNGSAEEGQSPAAEEEGRRAFQASETGTRASGFRPAHGADAGNEPDDSQNDQKDSRESDENITCEGDSLGGQEQTSVPGLCLIGNVVGTISPVIQSTTLVDASPLTATESAMNIMKSDTDEKNEEDFKYTSLQGVGYILTDQRSTVEHAGILSQGLTFQPTGDSGDFSDEQSVAVERSRDLKARVTGESRSLSHLLGSNEEHLVRDYRRETADNGLLLGTLGNGLSPPLSHSGTLLNTMTADDAVLAGAGEGQDSFQDHA</sequence>
<comment type="caution">
    <text evidence="12">The sequence shown here is derived from an EMBL/GenBank/DDBJ whole genome shotgun (WGS) entry which is preliminary data.</text>
</comment>
<feature type="non-terminal residue" evidence="12">
    <location>
        <position position="1"/>
    </location>
</feature>
<evidence type="ECO:0000259" key="11">
    <source>
        <dbReference type="PROSITE" id="PS50089"/>
    </source>
</evidence>
<dbReference type="CDD" id="cd16476">
    <property type="entry name" value="RING-H2_RNF139-like"/>
    <property type="match status" value="1"/>
</dbReference>
<evidence type="ECO:0000256" key="5">
    <source>
        <dbReference type="ARBA" id="ARBA00022833"/>
    </source>
</evidence>
<evidence type="ECO:0000256" key="1">
    <source>
        <dbReference type="ARBA" id="ARBA00004141"/>
    </source>
</evidence>
<evidence type="ECO:0000256" key="6">
    <source>
        <dbReference type="ARBA" id="ARBA00022989"/>
    </source>
</evidence>
<evidence type="ECO:0000256" key="4">
    <source>
        <dbReference type="ARBA" id="ARBA00022771"/>
    </source>
</evidence>
<feature type="compositionally biased region" description="Polar residues" evidence="9">
    <location>
        <begin position="572"/>
        <end position="582"/>
    </location>
</feature>
<dbReference type="InterPro" id="IPR001841">
    <property type="entry name" value="Znf_RING"/>
</dbReference>
<dbReference type="SMART" id="SM00744">
    <property type="entry name" value="RINGv"/>
    <property type="match status" value="1"/>
</dbReference>
<dbReference type="Pfam" id="PF13639">
    <property type="entry name" value="zf-RING_2"/>
    <property type="match status" value="1"/>
</dbReference>
<feature type="transmembrane region" description="Helical" evidence="10">
    <location>
        <begin position="404"/>
        <end position="432"/>
    </location>
</feature>
<accession>A0ABS2XEJ2</accession>
<comment type="subcellular location">
    <subcellularLocation>
        <location evidence="1">Membrane</location>
        <topology evidence="1">Multi-pass membrane protein</topology>
    </subcellularLocation>
</comment>
<dbReference type="PANTHER" id="PTHR22763">
    <property type="entry name" value="RING ZINC FINGER PROTEIN"/>
    <property type="match status" value="1"/>
</dbReference>
<feature type="domain" description="RING-type" evidence="11">
    <location>
        <begin position="531"/>
        <end position="569"/>
    </location>
</feature>